<evidence type="ECO:0000256" key="8">
    <source>
        <dbReference type="ARBA" id="ARBA00035185"/>
    </source>
</evidence>
<dbReference type="GO" id="GO:0005840">
    <property type="term" value="C:ribosome"/>
    <property type="evidence" value="ECO:0007669"/>
    <property type="project" value="UniProtKB-KW"/>
</dbReference>
<evidence type="ECO:0000256" key="7">
    <source>
        <dbReference type="ARBA" id="ARBA00023274"/>
    </source>
</evidence>
<keyword evidence="10" id="KW-1185">Reference proteome</keyword>
<dbReference type="EMBL" id="ONZQ02000007">
    <property type="protein sequence ID" value="SPO02750.1"/>
    <property type="molecule type" value="Genomic_DNA"/>
</dbReference>
<comment type="similarity">
    <text evidence="2">Belongs to the mitochondrion-specific ribosomal protein mL67 family.</text>
</comment>
<protein>
    <recommendedName>
        <fullName evidence="8">Large ribosomal subunit protein mL67</fullName>
    </recommendedName>
</protein>
<name>A0AAE8MYA9_9PEZI</name>
<dbReference type="GO" id="GO:0000150">
    <property type="term" value="F:DNA strand exchange activity"/>
    <property type="evidence" value="ECO:0007669"/>
    <property type="project" value="InterPro"/>
</dbReference>
<evidence type="ECO:0000256" key="3">
    <source>
        <dbReference type="ARBA" id="ARBA00022980"/>
    </source>
</evidence>
<keyword evidence="7" id="KW-0687">Ribonucleoprotein</keyword>
<keyword evidence="3" id="KW-0689">Ribosomal protein</keyword>
<dbReference type="GO" id="GO:0005739">
    <property type="term" value="C:mitochondrion"/>
    <property type="evidence" value="ECO:0007669"/>
    <property type="project" value="UniProtKB-SubCell"/>
</dbReference>
<dbReference type="InterPro" id="IPR024629">
    <property type="entry name" value="Ribosomal_mL67"/>
</dbReference>
<evidence type="ECO:0000256" key="6">
    <source>
        <dbReference type="ARBA" id="ARBA00023163"/>
    </source>
</evidence>
<organism evidence="9 10">
    <name type="scientific">Cephalotrichum gorgonifer</name>
    <dbReference type="NCBI Taxonomy" id="2041049"/>
    <lineage>
        <taxon>Eukaryota</taxon>
        <taxon>Fungi</taxon>
        <taxon>Dikarya</taxon>
        <taxon>Ascomycota</taxon>
        <taxon>Pezizomycotina</taxon>
        <taxon>Sordariomycetes</taxon>
        <taxon>Hypocreomycetidae</taxon>
        <taxon>Microascales</taxon>
        <taxon>Microascaceae</taxon>
        <taxon>Cephalotrichum</taxon>
    </lineage>
</organism>
<sequence length="249" mass="27872">MSAVTLARPATVDQLAIGISRISVRHGHWKPRYRKPQPELTGYPEGHGEKIWVFNELRSKLVVYSHTPVLDVYKAHQQIPFVGKKSKPSKIRKDLWRQLAMVEFPAGRGDVGQSVYAKLREFRRRHELEWDDSLYFEQTPKGGKRVLTRQERGKKVLEQKANAVADLAAVLAGSGKSNKVVEGEGGELCEATIYWANAIDRHYATKWSPNVKHGLLPDGVDWSAPVGSVPRAVTHTLLPESAAAEPLKQ</sequence>
<dbReference type="GO" id="GO:0003697">
    <property type="term" value="F:single-stranded DNA binding"/>
    <property type="evidence" value="ECO:0007669"/>
    <property type="project" value="InterPro"/>
</dbReference>
<evidence type="ECO:0000313" key="9">
    <source>
        <dbReference type="EMBL" id="SPO02750.1"/>
    </source>
</evidence>
<evidence type="ECO:0000256" key="1">
    <source>
        <dbReference type="ARBA" id="ARBA00004173"/>
    </source>
</evidence>
<comment type="subcellular location">
    <subcellularLocation>
        <location evidence="1">Mitochondrion</location>
    </subcellularLocation>
</comment>
<dbReference type="Pfam" id="PF12829">
    <property type="entry name" value="Mhr1"/>
    <property type="match status" value="1"/>
</dbReference>
<proteinExistence type="inferred from homology"/>
<comment type="caution">
    <text evidence="9">The sequence shown here is derived from an EMBL/GenBank/DDBJ whole genome shotgun (WGS) entry which is preliminary data.</text>
</comment>
<keyword evidence="6" id="KW-0804">Transcription</keyword>
<gene>
    <name evidence="9" type="ORF">DNG_05425</name>
</gene>
<reference evidence="9" key="1">
    <citation type="submission" date="2018-03" db="EMBL/GenBank/DDBJ databases">
        <authorList>
            <person name="Guldener U."/>
        </authorList>
    </citation>
    <scope>NUCLEOTIDE SEQUENCE</scope>
</reference>
<dbReference type="PANTHER" id="PTHR28184">
    <property type="entry name" value="MITOCHONDRIAL HOMOLOGOUS RECOMBINATION PROTEIN 1"/>
    <property type="match status" value="1"/>
</dbReference>
<dbReference type="PANTHER" id="PTHR28184:SF1">
    <property type="entry name" value="LARGE RIBOSOMAL SUBUNIT PROTEIN ML67"/>
    <property type="match status" value="1"/>
</dbReference>
<dbReference type="GO" id="GO:1990904">
    <property type="term" value="C:ribonucleoprotein complex"/>
    <property type="evidence" value="ECO:0007669"/>
    <property type="project" value="UniProtKB-KW"/>
</dbReference>
<keyword evidence="4" id="KW-0805">Transcription regulation</keyword>
<dbReference type="GO" id="GO:0003735">
    <property type="term" value="F:structural constituent of ribosome"/>
    <property type="evidence" value="ECO:0007669"/>
    <property type="project" value="TreeGrafter"/>
</dbReference>
<evidence type="ECO:0000256" key="4">
    <source>
        <dbReference type="ARBA" id="ARBA00023015"/>
    </source>
</evidence>
<dbReference type="Proteomes" id="UP001187682">
    <property type="component" value="Unassembled WGS sequence"/>
</dbReference>
<evidence type="ECO:0000313" key="10">
    <source>
        <dbReference type="Proteomes" id="UP001187682"/>
    </source>
</evidence>
<evidence type="ECO:0000256" key="5">
    <source>
        <dbReference type="ARBA" id="ARBA00023128"/>
    </source>
</evidence>
<accession>A0AAE8MYA9</accession>
<keyword evidence="5" id="KW-0496">Mitochondrion</keyword>
<evidence type="ECO:0000256" key="2">
    <source>
        <dbReference type="ARBA" id="ARBA00010741"/>
    </source>
</evidence>
<dbReference type="AlphaFoldDB" id="A0AAE8MYA9"/>